<feature type="transmembrane region" description="Helical" evidence="18">
    <location>
        <begin position="126"/>
        <end position="144"/>
    </location>
</feature>
<dbReference type="Pfam" id="PF07885">
    <property type="entry name" value="Ion_trans_2"/>
    <property type="match status" value="2"/>
</dbReference>
<comment type="subcellular location">
    <subcellularLocation>
        <location evidence="1">Cell membrane</location>
        <topology evidence="1">Multi-pass membrane protein</topology>
    </subcellularLocation>
</comment>
<keyword evidence="8" id="KW-0631">Potassium channel</keyword>
<dbReference type="InterPro" id="IPR005410">
    <property type="entry name" value="2pore_dom_K_chnl_THIK"/>
</dbReference>
<dbReference type="PANTHER" id="PTHR11003:SF10">
    <property type="entry name" value="POTASSIUM CHANNEL DOMAIN-CONTAINING PROTEIN"/>
    <property type="match status" value="1"/>
</dbReference>
<comment type="catalytic activity">
    <reaction evidence="15">
        <text>K(+)(in) = K(+)(out)</text>
        <dbReference type="Rhea" id="RHEA:29463"/>
        <dbReference type="ChEBI" id="CHEBI:29103"/>
    </reaction>
</comment>
<feature type="transmembrane region" description="Helical" evidence="18">
    <location>
        <begin position="281"/>
        <end position="301"/>
    </location>
</feature>
<keyword evidence="7" id="KW-0479">Metal-binding</keyword>
<keyword evidence="12 16" id="KW-0406">Ion transport</keyword>
<dbReference type="InterPro" id="IPR003280">
    <property type="entry name" value="2pore_dom_K_chnl"/>
</dbReference>
<dbReference type="Proteomes" id="UP000515156">
    <property type="component" value="Chromosome 11"/>
</dbReference>
<evidence type="ECO:0000259" key="19">
    <source>
        <dbReference type="Pfam" id="PF07885"/>
    </source>
</evidence>
<feature type="transmembrane region" description="Helical" evidence="18">
    <location>
        <begin position="156"/>
        <end position="175"/>
    </location>
</feature>
<keyword evidence="5" id="KW-0633">Potassium transport</keyword>
<dbReference type="PRINTS" id="PR01333">
    <property type="entry name" value="2POREKCHANEL"/>
</dbReference>
<keyword evidence="20" id="KW-1185">Reference proteome</keyword>
<evidence type="ECO:0000256" key="7">
    <source>
        <dbReference type="ARBA" id="ARBA00022723"/>
    </source>
</evidence>
<organism evidence="20 21">
    <name type="scientific">Microcaecilia unicolor</name>
    <dbReference type="NCBI Taxonomy" id="1415580"/>
    <lineage>
        <taxon>Eukaryota</taxon>
        <taxon>Metazoa</taxon>
        <taxon>Chordata</taxon>
        <taxon>Craniata</taxon>
        <taxon>Vertebrata</taxon>
        <taxon>Euteleostomi</taxon>
        <taxon>Amphibia</taxon>
        <taxon>Gymnophiona</taxon>
        <taxon>Siphonopidae</taxon>
        <taxon>Microcaecilia</taxon>
    </lineage>
</organism>
<evidence type="ECO:0000256" key="5">
    <source>
        <dbReference type="ARBA" id="ARBA00022538"/>
    </source>
</evidence>
<evidence type="ECO:0000256" key="3">
    <source>
        <dbReference type="ARBA" id="ARBA00022448"/>
    </source>
</evidence>
<evidence type="ECO:0000256" key="9">
    <source>
        <dbReference type="ARBA" id="ARBA00022882"/>
    </source>
</evidence>
<evidence type="ECO:0000256" key="15">
    <source>
        <dbReference type="ARBA" id="ARBA00034430"/>
    </source>
</evidence>
<dbReference type="GO" id="GO:0034702">
    <property type="term" value="C:monoatomic ion channel complex"/>
    <property type="evidence" value="ECO:0007669"/>
    <property type="project" value="UniProtKB-KW"/>
</dbReference>
<dbReference type="GO" id="GO:0030322">
    <property type="term" value="P:stabilization of membrane potential"/>
    <property type="evidence" value="ECO:0007669"/>
    <property type="project" value="TreeGrafter"/>
</dbReference>
<evidence type="ECO:0000256" key="12">
    <source>
        <dbReference type="ARBA" id="ARBA00023065"/>
    </source>
</evidence>
<reference evidence="21" key="2">
    <citation type="submission" date="2025-08" db="UniProtKB">
        <authorList>
            <consortium name="RefSeq"/>
        </authorList>
    </citation>
    <scope>IDENTIFICATION</scope>
</reference>
<keyword evidence="3 16" id="KW-0813">Transport</keyword>
<dbReference type="GO" id="GO:0046872">
    <property type="term" value="F:metal ion binding"/>
    <property type="evidence" value="ECO:0007669"/>
    <property type="project" value="UniProtKB-KW"/>
</dbReference>
<evidence type="ECO:0000256" key="11">
    <source>
        <dbReference type="ARBA" id="ARBA00022989"/>
    </source>
</evidence>
<dbReference type="GeneID" id="115481059"/>
<evidence type="ECO:0000313" key="21">
    <source>
        <dbReference type="RefSeq" id="XP_030075916.1"/>
    </source>
</evidence>
<evidence type="ECO:0000256" key="14">
    <source>
        <dbReference type="ARBA" id="ARBA00023303"/>
    </source>
</evidence>
<protein>
    <submittedName>
        <fullName evidence="21">Potassium channel subfamily K member 12-like</fullName>
    </submittedName>
</protein>
<proteinExistence type="inferred from homology"/>
<comment type="similarity">
    <text evidence="2 16">Belongs to the two pore domain potassium channel (TC 1.A.1.8) family.</text>
</comment>
<evidence type="ECO:0000256" key="2">
    <source>
        <dbReference type="ARBA" id="ARBA00006666"/>
    </source>
</evidence>
<dbReference type="GO" id="GO:0015271">
    <property type="term" value="F:outward rectifier potassium channel activity"/>
    <property type="evidence" value="ECO:0007669"/>
    <property type="project" value="TreeGrafter"/>
</dbReference>
<feature type="domain" description="Potassium channel" evidence="19">
    <location>
        <begin position="119"/>
        <end position="178"/>
    </location>
</feature>
<dbReference type="PRINTS" id="PR01588">
    <property type="entry name" value="THIKCHANNEL"/>
</dbReference>
<sequence>MRVKRALLETLVSASAEPSTILVMPGGSPAPGCCCCCCDLPLSEDTARFLLLAIFMLGYLVCGAAIFSALEHPLELQNQQRWHRTLTAASQKFNVSPVQLQGLLKEYELAMAAGVRMDALRPRWDFPGAFYFVSTVVSTIGYGLTTPATTTGKAFLVFYGMLGCSGTILFFNLFLERLITLLGAAMRAFRLHQLRSRGVFPRFPGQLRRQEEECWKPSVYTVMLILAVSAVAISCTASAIYSPAEGWRYLDSLYFCFVTFSTIGFGDLVSGQHHTYERPALYGLGNFLFILLGVCCIYSLFNVISIAIKQSLNWLLRSCSCGQLHHHRKHRVTGPTPARPPRSEVSADTEAVFESEAEVRHMSLEMSAIRDFLAASSSPSPTAPATSTTKASGVEFGNGHLRVAWRDMANSFKGSGSLPTHKGCEPVDFNRQKGILGDIGSLAVMNNKLAETSEHICPVSSVAMDGSIEYELQTSPASSHHIQRHHFPGLPATIEETSRLGPAGSSGMGSLADIGDGHVLNSTGESGDRTVSSGVGSTLREKAAEDLEAGSMQRLSEDPDSSEFLPKGLWPQR</sequence>
<evidence type="ECO:0000256" key="1">
    <source>
        <dbReference type="ARBA" id="ARBA00004651"/>
    </source>
</evidence>
<feature type="transmembrane region" description="Helical" evidence="18">
    <location>
        <begin position="218"/>
        <end position="240"/>
    </location>
</feature>
<feature type="region of interest" description="Disordered" evidence="17">
    <location>
        <begin position="495"/>
        <end position="573"/>
    </location>
</feature>
<keyword evidence="14 16" id="KW-0407">Ion channel</keyword>
<evidence type="ECO:0000256" key="17">
    <source>
        <dbReference type="SAM" id="MobiDB-lite"/>
    </source>
</evidence>
<name>A0A6P7ZJ47_9AMPH</name>
<keyword evidence="9" id="KW-0851">Voltage-gated channel</keyword>
<dbReference type="InParanoid" id="A0A6P7ZJ47"/>
<evidence type="ECO:0000256" key="16">
    <source>
        <dbReference type="RuleBase" id="RU003857"/>
    </source>
</evidence>
<dbReference type="AlphaFoldDB" id="A0A6P7ZJ47"/>
<evidence type="ECO:0000256" key="8">
    <source>
        <dbReference type="ARBA" id="ARBA00022826"/>
    </source>
</evidence>
<keyword evidence="6 16" id="KW-0812">Transmembrane</keyword>
<dbReference type="InterPro" id="IPR013099">
    <property type="entry name" value="K_chnl_dom"/>
</dbReference>
<gene>
    <name evidence="21" type="primary">LOC115481059</name>
</gene>
<dbReference type="KEGG" id="muo:115481059"/>
<accession>A0A6P7ZJ47</accession>
<keyword evidence="4" id="KW-1003">Cell membrane</keyword>
<dbReference type="GO" id="GO:0005886">
    <property type="term" value="C:plasma membrane"/>
    <property type="evidence" value="ECO:0007669"/>
    <property type="project" value="UniProtKB-SubCell"/>
</dbReference>
<dbReference type="Gene3D" id="1.10.287.70">
    <property type="match status" value="1"/>
</dbReference>
<evidence type="ECO:0000256" key="4">
    <source>
        <dbReference type="ARBA" id="ARBA00022475"/>
    </source>
</evidence>
<evidence type="ECO:0000256" key="10">
    <source>
        <dbReference type="ARBA" id="ARBA00022958"/>
    </source>
</evidence>
<reference evidence="20" key="1">
    <citation type="submission" date="2024-06" db="UniProtKB">
        <authorList>
            <consortium name="RefSeq"/>
        </authorList>
    </citation>
    <scope>NUCLEOTIDE SEQUENCE [LARGE SCALE GENOMIC DNA]</scope>
</reference>
<dbReference type="PANTHER" id="PTHR11003">
    <property type="entry name" value="POTASSIUM CHANNEL, SUBFAMILY K"/>
    <property type="match status" value="1"/>
</dbReference>
<dbReference type="GO" id="GO:0022841">
    <property type="term" value="F:potassium ion leak channel activity"/>
    <property type="evidence" value="ECO:0007669"/>
    <property type="project" value="TreeGrafter"/>
</dbReference>
<feature type="transmembrane region" description="Helical" evidence="18">
    <location>
        <begin position="252"/>
        <end position="269"/>
    </location>
</feature>
<keyword evidence="10" id="KW-0630">Potassium</keyword>
<evidence type="ECO:0000313" key="20">
    <source>
        <dbReference type="Proteomes" id="UP000515156"/>
    </source>
</evidence>
<evidence type="ECO:0000256" key="6">
    <source>
        <dbReference type="ARBA" id="ARBA00022692"/>
    </source>
</evidence>
<evidence type="ECO:0000256" key="18">
    <source>
        <dbReference type="SAM" id="Phobius"/>
    </source>
</evidence>
<keyword evidence="11 18" id="KW-1133">Transmembrane helix</keyword>
<feature type="transmembrane region" description="Helical" evidence="18">
    <location>
        <begin position="50"/>
        <end position="70"/>
    </location>
</feature>
<dbReference type="OrthoDB" id="297496at2759"/>
<dbReference type="RefSeq" id="XP_030075916.1">
    <property type="nucleotide sequence ID" value="XM_030220056.1"/>
</dbReference>
<dbReference type="SUPFAM" id="SSF81324">
    <property type="entry name" value="Voltage-gated potassium channels"/>
    <property type="match status" value="2"/>
</dbReference>
<dbReference type="FunFam" id="1.10.287.70:FF:000070">
    <property type="entry name" value="Potassium channel, subfamily K, member 12 like"/>
    <property type="match status" value="1"/>
</dbReference>
<feature type="domain" description="Potassium channel" evidence="19">
    <location>
        <begin position="231"/>
        <end position="308"/>
    </location>
</feature>
<keyword evidence="13 18" id="KW-0472">Membrane</keyword>
<feature type="compositionally biased region" description="Polar residues" evidence="17">
    <location>
        <begin position="520"/>
        <end position="536"/>
    </location>
</feature>
<evidence type="ECO:0000256" key="13">
    <source>
        <dbReference type="ARBA" id="ARBA00023136"/>
    </source>
</evidence>